<evidence type="ECO:0000256" key="7">
    <source>
        <dbReference type="ARBA" id="ARBA00023122"/>
    </source>
</evidence>
<comment type="caution">
    <text evidence="13">The sequence shown here is derived from an EMBL/GenBank/DDBJ whole genome shotgun (WGS) entry which is preliminary data.</text>
</comment>
<dbReference type="InterPro" id="IPR005170">
    <property type="entry name" value="Transptr-assoc_dom"/>
</dbReference>
<dbReference type="InterPro" id="IPR046342">
    <property type="entry name" value="CBS_dom_sf"/>
</dbReference>
<evidence type="ECO:0000256" key="6">
    <source>
        <dbReference type="ARBA" id="ARBA00022989"/>
    </source>
</evidence>
<dbReference type="InterPro" id="IPR036318">
    <property type="entry name" value="FAD-bd_PCMH-like_sf"/>
</dbReference>
<reference evidence="13 14" key="1">
    <citation type="submission" date="2017-07" db="EMBL/GenBank/DDBJ databases">
        <title>The new phylogeny of genus Mycobacterium.</title>
        <authorList>
            <person name="Tortoli E."/>
            <person name="Trovato A."/>
            <person name="Cirillo D.M."/>
        </authorList>
    </citation>
    <scope>NUCLEOTIDE SEQUENCE [LARGE SCALE GENOMIC DNA]</scope>
    <source>
        <strain evidence="13 14">ATCC 33027</strain>
    </source>
</reference>
<dbReference type="PANTHER" id="PTHR43099:SF6">
    <property type="entry name" value="UPF0053 PROTEIN RV1842C"/>
    <property type="match status" value="1"/>
</dbReference>
<accession>A0A255DMN0</accession>
<comment type="similarity">
    <text evidence="2">Belongs to the UPF0053 family.</text>
</comment>
<evidence type="ECO:0000256" key="3">
    <source>
        <dbReference type="ARBA" id="ARBA00022475"/>
    </source>
</evidence>
<keyword evidence="6 10" id="KW-1133">Transmembrane helix</keyword>
<evidence type="ECO:0000259" key="12">
    <source>
        <dbReference type="PROSITE" id="PS51846"/>
    </source>
</evidence>
<dbReference type="PANTHER" id="PTHR43099">
    <property type="entry name" value="UPF0053 PROTEIN YRKA"/>
    <property type="match status" value="1"/>
</dbReference>
<dbReference type="SMART" id="SM00116">
    <property type="entry name" value="CBS"/>
    <property type="match status" value="2"/>
</dbReference>
<dbReference type="PROSITE" id="PS51846">
    <property type="entry name" value="CNNM"/>
    <property type="match status" value="1"/>
</dbReference>
<dbReference type="InterPro" id="IPR016169">
    <property type="entry name" value="FAD-bd_PCMH_sub2"/>
</dbReference>
<evidence type="ECO:0000313" key="13">
    <source>
        <dbReference type="EMBL" id="OYN78475.1"/>
    </source>
</evidence>
<evidence type="ECO:0000259" key="11">
    <source>
        <dbReference type="PROSITE" id="PS51371"/>
    </source>
</evidence>
<protein>
    <recommendedName>
        <fullName evidence="15">HlyC/CorC family transporter</fullName>
    </recommendedName>
</protein>
<dbReference type="InterPro" id="IPR000644">
    <property type="entry name" value="CBS_dom"/>
</dbReference>
<proteinExistence type="inferred from homology"/>
<keyword evidence="14" id="KW-1185">Reference proteome</keyword>
<dbReference type="InterPro" id="IPR051676">
    <property type="entry name" value="UPF0053_domain"/>
</dbReference>
<dbReference type="InterPro" id="IPR044751">
    <property type="entry name" value="Ion_transp-like_CBS"/>
</dbReference>
<gene>
    <name evidence="13" type="ORF">CG716_15860</name>
</gene>
<evidence type="ECO:0000256" key="8">
    <source>
        <dbReference type="ARBA" id="ARBA00023136"/>
    </source>
</evidence>
<evidence type="ECO:0000256" key="5">
    <source>
        <dbReference type="ARBA" id="ARBA00022737"/>
    </source>
</evidence>
<evidence type="ECO:0000256" key="1">
    <source>
        <dbReference type="ARBA" id="ARBA00004651"/>
    </source>
</evidence>
<dbReference type="InterPro" id="IPR002550">
    <property type="entry name" value="CNNM"/>
</dbReference>
<evidence type="ECO:0000256" key="10">
    <source>
        <dbReference type="PROSITE-ProRule" id="PRU01193"/>
    </source>
</evidence>
<evidence type="ECO:0000256" key="9">
    <source>
        <dbReference type="PROSITE-ProRule" id="PRU00703"/>
    </source>
</evidence>
<dbReference type="PROSITE" id="PS51371">
    <property type="entry name" value="CBS"/>
    <property type="match status" value="2"/>
</dbReference>
<keyword evidence="7 9" id="KW-0129">CBS domain</keyword>
<organism evidence="13 14">
    <name type="scientific">Mycolicibacterium sphagni</name>
    <dbReference type="NCBI Taxonomy" id="1786"/>
    <lineage>
        <taxon>Bacteria</taxon>
        <taxon>Bacillati</taxon>
        <taxon>Actinomycetota</taxon>
        <taxon>Actinomycetes</taxon>
        <taxon>Mycobacteriales</taxon>
        <taxon>Mycobacteriaceae</taxon>
        <taxon>Mycolicibacterium</taxon>
    </lineage>
</organism>
<dbReference type="Gene3D" id="3.30.465.10">
    <property type="match status" value="1"/>
</dbReference>
<dbReference type="SUPFAM" id="SSF56176">
    <property type="entry name" value="FAD-binding/transporter-associated domain-like"/>
    <property type="match status" value="1"/>
</dbReference>
<dbReference type="CDD" id="cd04590">
    <property type="entry name" value="CBS_pair_CorC_HlyC_assoc"/>
    <property type="match status" value="1"/>
</dbReference>
<name>A0A255DMN0_9MYCO</name>
<dbReference type="EMBL" id="NOZR01000012">
    <property type="protein sequence ID" value="OYN78475.1"/>
    <property type="molecule type" value="Genomic_DNA"/>
</dbReference>
<dbReference type="Pfam" id="PF03471">
    <property type="entry name" value="CorC_HlyC"/>
    <property type="match status" value="1"/>
</dbReference>
<evidence type="ECO:0000256" key="2">
    <source>
        <dbReference type="ARBA" id="ARBA00006337"/>
    </source>
</evidence>
<evidence type="ECO:0000256" key="4">
    <source>
        <dbReference type="ARBA" id="ARBA00022692"/>
    </source>
</evidence>
<dbReference type="RefSeq" id="WP_094481215.1">
    <property type="nucleotide sequence ID" value="NZ_JACKSC010000384.1"/>
</dbReference>
<feature type="domain" description="CBS" evidence="11">
    <location>
        <begin position="224"/>
        <end position="283"/>
    </location>
</feature>
<keyword evidence="3" id="KW-1003">Cell membrane</keyword>
<dbReference type="Pfam" id="PF01595">
    <property type="entry name" value="CNNM"/>
    <property type="match status" value="1"/>
</dbReference>
<evidence type="ECO:0000313" key="14">
    <source>
        <dbReference type="Proteomes" id="UP000216063"/>
    </source>
</evidence>
<keyword evidence="5" id="KW-0677">Repeat</keyword>
<dbReference type="Proteomes" id="UP000216063">
    <property type="component" value="Unassembled WGS sequence"/>
</dbReference>
<dbReference type="SUPFAM" id="SSF54631">
    <property type="entry name" value="CBS-domain pair"/>
    <property type="match status" value="1"/>
</dbReference>
<keyword evidence="4 10" id="KW-0812">Transmembrane</keyword>
<dbReference type="Gene3D" id="3.10.580.10">
    <property type="entry name" value="CBS-domain"/>
    <property type="match status" value="1"/>
</dbReference>
<dbReference type="GO" id="GO:0050660">
    <property type="term" value="F:flavin adenine dinucleotide binding"/>
    <property type="evidence" value="ECO:0007669"/>
    <property type="project" value="InterPro"/>
</dbReference>
<feature type="domain" description="CNNM transmembrane" evidence="12">
    <location>
        <begin position="2"/>
        <end position="205"/>
    </location>
</feature>
<dbReference type="Pfam" id="PF00571">
    <property type="entry name" value="CBS"/>
    <property type="match status" value="2"/>
</dbReference>
<sequence>MNVVYTLLSLLAIVILTFGTALFVAAEFSLTALERSTVDANARSGDRRDQNVARAHRTLSFQLSGAQMGISITTLATGYLAEPVLARLFDPVLEALHVPDRAAEGIALVLAILIATSLSMVFGELVPKNLAVARPVPTARATAGFQLMFSTVMTLAIKATNGTANWILRQLDIEPAEELRSARSPEELGALVRSSAEHGSLDEATASLVNRSLQFGSRIAEEFMTPRTEIEALEADDTVADLVTASADTGFSRFPIINGDLDDTIGIVHVKQVFSLPSAQRSTTKLLTLAIPVPTVPSSLDGDALMSQLRAHGLQTAMVVDEYGGTAGMVTVEDLIEEIVGDVRDEHDDSTPDFQKSGLGWRVSGLLRIDEVAEATGFRAPEGEYETIGGLVLEKLGHIPEVGESVELAAFDPEGPFDDPVRWRATVVEMDGRRIDQLVLTELVRPSDGGER</sequence>
<keyword evidence="8 10" id="KW-0472">Membrane</keyword>
<dbReference type="OrthoDB" id="110231at2"/>
<comment type="subcellular location">
    <subcellularLocation>
        <location evidence="1">Cell membrane</location>
        <topology evidence="1">Multi-pass membrane protein</topology>
    </subcellularLocation>
</comment>
<dbReference type="SMART" id="SM01091">
    <property type="entry name" value="CorC_HlyC"/>
    <property type="match status" value="1"/>
</dbReference>
<dbReference type="GO" id="GO:0005886">
    <property type="term" value="C:plasma membrane"/>
    <property type="evidence" value="ECO:0007669"/>
    <property type="project" value="UniProtKB-SubCell"/>
</dbReference>
<feature type="domain" description="CBS" evidence="11">
    <location>
        <begin position="287"/>
        <end position="346"/>
    </location>
</feature>
<dbReference type="AlphaFoldDB" id="A0A255DMN0"/>
<evidence type="ECO:0008006" key="15">
    <source>
        <dbReference type="Google" id="ProtNLM"/>
    </source>
</evidence>